<comment type="caution">
    <text evidence="2">The sequence shown here is derived from an EMBL/GenBank/DDBJ whole genome shotgun (WGS) entry which is preliminary data.</text>
</comment>
<dbReference type="NCBIfam" id="TIGR00305">
    <property type="entry name" value="putative toxin-antitoxin system toxin component, PIN family"/>
    <property type="match status" value="1"/>
</dbReference>
<name>F5R9W8_METUF</name>
<evidence type="ECO:0000313" key="3">
    <source>
        <dbReference type="Proteomes" id="UP000005019"/>
    </source>
</evidence>
<dbReference type="RefSeq" id="WP_008059534.1">
    <property type="nucleotide sequence ID" value="NZ_AFHG01000033.1"/>
</dbReference>
<dbReference type="InterPro" id="IPR029060">
    <property type="entry name" value="PIN-like_dom_sf"/>
</dbReference>
<accession>F5R9W8</accession>
<dbReference type="PANTHER" id="PTHR34610">
    <property type="entry name" value="SSL7007 PROTEIN"/>
    <property type="match status" value="1"/>
</dbReference>
<sequence>MRIVLDTNAVLDLLHWHNAELDPVARALAGGRARLLCDAACLRELRTVLRYPKFGLDETAGAALYAAYLALIEELPLPEQPDPTLPRCRDREDQKFFDLAVRGHADLLVSRDRAVLRLGRHRLCPPTLKVVAPPALPALLD</sequence>
<dbReference type="OrthoDB" id="9802272at2"/>
<proteinExistence type="predicted"/>
<dbReference type="Proteomes" id="UP000005019">
    <property type="component" value="Unassembled WGS sequence"/>
</dbReference>
<gene>
    <name evidence="2" type="ORF">METUNv1_01044</name>
</gene>
<evidence type="ECO:0000259" key="1">
    <source>
        <dbReference type="Pfam" id="PF13470"/>
    </source>
</evidence>
<protein>
    <recommendedName>
        <fullName evidence="1">PIN domain-containing protein</fullName>
    </recommendedName>
</protein>
<feature type="domain" description="PIN" evidence="1">
    <location>
        <begin position="2"/>
        <end position="114"/>
    </location>
</feature>
<dbReference type="EMBL" id="AFHG01000033">
    <property type="protein sequence ID" value="EGK72634.1"/>
    <property type="molecule type" value="Genomic_DNA"/>
</dbReference>
<keyword evidence="3" id="KW-1185">Reference proteome</keyword>
<dbReference type="InterPro" id="IPR002850">
    <property type="entry name" value="PIN_toxin-like"/>
</dbReference>
<dbReference type="SUPFAM" id="SSF88723">
    <property type="entry name" value="PIN domain-like"/>
    <property type="match status" value="1"/>
</dbReference>
<dbReference type="PANTHER" id="PTHR34610:SF4">
    <property type="entry name" value="SLL8027 PROTEIN"/>
    <property type="match status" value="1"/>
</dbReference>
<organism evidence="2 3">
    <name type="scientific">Methyloversatilis universalis (strain ATCC BAA-1314 / DSM 25237 / JCM 13912 / CCUG 52030 / FAM5)</name>
    <dbReference type="NCBI Taxonomy" id="1000565"/>
    <lineage>
        <taxon>Bacteria</taxon>
        <taxon>Pseudomonadati</taxon>
        <taxon>Pseudomonadota</taxon>
        <taxon>Betaproteobacteria</taxon>
        <taxon>Nitrosomonadales</taxon>
        <taxon>Sterolibacteriaceae</taxon>
        <taxon>Methyloversatilis</taxon>
    </lineage>
</organism>
<evidence type="ECO:0000313" key="2">
    <source>
        <dbReference type="EMBL" id="EGK72634.1"/>
    </source>
</evidence>
<reference evidence="2 3" key="1">
    <citation type="journal article" date="2011" name="J. Bacteriol.">
        <title>Genome sequence of Methyloversatilis universalis FAM5T, a methylotrophic representative of the order Rhodocyclales.</title>
        <authorList>
            <person name="Kittichotirat W."/>
            <person name="Good N.M."/>
            <person name="Hall R."/>
            <person name="Bringel F."/>
            <person name="Lajus A."/>
            <person name="Medigue C."/>
            <person name="Smalley N.E."/>
            <person name="Beck D."/>
            <person name="Bumgarner R."/>
            <person name="Vuilleumier S."/>
            <person name="Kalyuzhnaya M.G."/>
        </authorList>
    </citation>
    <scope>NUCLEOTIDE SEQUENCE [LARGE SCALE GENOMIC DNA]</scope>
    <source>
        <strain evidence="3">ATCC BAA-1314 / JCM 13912 / FAM5</strain>
    </source>
</reference>
<dbReference type="InterPro" id="IPR002716">
    <property type="entry name" value="PIN_dom"/>
</dbReference>
<dbReference type="STRING" id="1000565.METUNv1_01044"/>
<dbReference type="eggNOG" id="COG1569">
    <property type="taxonomic scope" value="Bacteria"/>
</dbReference>
<dbReference type="Pfam" id="PF13470">
    <property type="entry name" value="PIN_3"/>
    <property type="match status" value="1"/>
</dbReference>
<dbReference type="AlphaFoldDB" id="F5R9W8"/>